<dbReference type="EnsemblMetazoa" id="Aqu2.1.16955_001">
    <property type="protein sequence ID" value="Aqu2.1.16955_001"/>
    <property type="gene ID" value="Aqu2.1.16955"/>
</dbReference>
<proteinExistence type="predicted"/>
<dbReference type="OMA" id="INASKNW"/>
<reference evidence="3" key="1">
    <citation type="submission" date="2017-05" db="UniProtKB">
        <authorList>
            <consortium name="EnsemblMetazoa"/>
        </authorList>
    </citation>
    <scope>IDENTIFICATION</scope>
</reference>
<dbReference type="Pfam" id="PF04989">
    <property type="entry name" value="RMNT_CmcI"/>
    <property type="match status" value="1"/>
</dbReference>
<evidence type="ECO:0008006" key="4">
    <source>
        <dbReference type="Google" id="ProtNLM"/>
    </source>
</evidence>
<sequence length="261" mass="29834">MATASDLSDYHAMKNILLQVVDGIKSSHSRFQKISEREDRCDMDAETMKRRCGGKYSCNHKGCIILKWPEDMTTFQQLFWDVKPASIIELGSFNGGSALWMADMLRMLEIECSIHSMDIDPSLISDLAKDLKPKNVTFIQGDSNKLGETFTDEFLKSLPRPLLVIEDVHVNLYGVMEFFHPYMSIGDYFIMEDLSPEVPDSSGYGLMESIPYKRIGSGDITTVKKFLSDYADHYSVDSFYTDLFGYNGVWNWHGYIRKMSN</sequence>
<evidence type="ECO:0000313" key="3">
    <source>
        <dbReference type="EnsemblMetazoa" id="Aqu2.1.16955_001"/>
    </source>
</evidence>
<dbReference type="STRING" id="400682.A0A1X7TPJ4"/>
<dbReference type="GO" id="GO:0008168">
    <property type="term" value="F:methyltransferase activity"/>
    <property type="evidence" value="ECO:0007669"/>
    <property type="project" value="UniProtKB-KW"/>
</dbReference>
<dbReference type="GO" id="GO:0032259">
    <property type="term" value="P:methylation"/>
    <property type="evidence" value="ECO:0007669"/>
    <property type="project" value="UniProtKB-KW"/>
</dbReference>
<keyword evidence="1" id="KW-0489">Methyltransferase</keyword>
<name>A0A1X7TPJ4_AMPQE</name>
<dbReference type="AlphaFoldDB" id="A0A1X7TPJ4"/>
<dbReference type="PANTHER" id="PTHR40048">
    <property type="entry name" value="RHAMNOSYL O-METHYLTRANSFERASE"/>
    <property type="match status" value="1"/>
</dbReference>
<dbReference type="Gene3D" id="3.40.50.150">
    <property type="entry name" value="Vaccinia Virus protein VP39"/>
    <property type="match status" value="1"/>
</dbReference>
<evidence type="ECO:0000256" key="2">
    <source>
        <dbReference type="ARBA" id="ARBA00022679"/>
    </source>
</evidence>
<dbReference type="PANTHER" id="PTHR40048:SF1">
    <property type="entry name" value="RHAMNOSYL O-METHYLTRANSFERASE"/>
    <property type="match status" value="1"/>
</dbReference>
<evidence type="ECO:0000256" key="1">
    <source>
        <dbReference type="ARBA" id="ARBA00022603"/>
    </source>
</evidence>
<dbReference type="InterPro" id="IPR007072">
    <property type="entry name" value="RNMT_CmcI"/>
</dbReference>
<dbReference type="InterPro" id="IPR029063">
    <property type="entry name" value="SAM-dependent_MTases_sf"/>
</dbReference>
<protein>
    <recommendedName>
        <fullName evidence="4">Rhamnosyl O-methyltransferase</fullName>
    </recommendedName>
</protein>
<organism evidence="3">
    <name type="scientific">Amphimedon queenslandica</name>
    <name type="common">Sponge</name>
    <dbReference type="NCBI Taxonomy" id="400682"/>
    <lineage>
        <taxon>Eukaryota</taxon>
        <taxon>Metazoa</taxon>
        <taxon>Porifera</taxon>
        <taxon>Demospongiae</taxon>
        <taxon>Heteroscleromorpha</taxon>
        <taxon>Haplosclerida</taxon>
        <taxon>Niphatidae</taxon>
        <taxon>Amphimedon</taxon>
    </lineage>
</organism>
<dbReference type="eggNOG" id="ENOG502S7KI">
    <property type="taxonomic scope" value="Eukaryota"/>
</dbReference>
<keyword evidence="2" id="KW-0808">Transferase</keyword>
<dbReference type="InParanoid" id="A0A1X7TPJ4"/>
<accession>A0A1X7TPJ4</accession>
<dbReference type="GO" id="GO:0005886">
    <property type="term" value="C:plasma membrane"/>
    <property type="evidence" value="ECO:0007669"/>
    <property type="project" value="TreeGrafter"/>
</dbReference>
<dbReference type="SUPFAM" id="SSF53335">
    <property type="entry name" value="S-adenosyl-L-methionine-dependent methyltransferases"/>
    <property type="match status" value="1"/>
</dbReference>
<dbReference type="GO" id="GO:0008610">
    <property type="term" value="P:lipid biosynthetic process"/>
    <property type="evidence" value="ECO:0007669"/>
    <property type="project" value="InterPro"/>
</dbReference>
<dbReference type="CDD" id="cd02440">
    <property type="entry name" value="AdoMet_MTases"/>
    <property type="match status" value="1"/>
</dbReference>